<dbReference type="FunFam" id="3.30.2350.10:FF:000017">
    <property type="entry name" value="Pseudouridine synthase"/>
    <property type="match status" value="1"/>
</dbReference>
<dbReference type="EC" id="5.4.99.28" evidence="3"/>
<feature type="domain" description="CMP/dCMP-type deaminase" evidence="6">
    <location>
        <begin position="435"/>
        <end position="552"/>
    </location>
</feature>
<dbReference type="InterPro" id="IPR020103">
    <property type="entry name" value="PsdUridine_synth_cat_dom_sf"/>
</dbReference>
<dbReference type="Proteomes" id="UP000030161">
    <property type="component" value="Unassembled WGS sequence"/>
</dbReference>
<dbReference type="GO" id="GO:0031119">
    <property type="term" value="P:tRNA pseudouridine synthesis"/>
    <property type="evidence" value="ECO:0007669"/>
    <property type="project" value="UniProtKB-ARBA"/>
</dbReference>
<evidence type="ECO:0000256" key="5">
    <source>
        <dbReference type="PROSITE-ProRule" id="PRU00182"/>
    </source>
</evidence>
<dbReference type="InterPro" id="IPR002125">
    <property type="entry name" value="CMP_dCMP_dom"/>
</dbReference>
<dbReference type="PROSITE" id="PS01129">
    <property type="entry name" value="PSI_RLU"/>
    <property type="match status" value="1"/>
</dbReference>
<evidence type="ECO:0000256" key="2">
    <source>
        <dbReference type="ARBA" id="ARBA00036184"/>
    </source>
</evidence>
<dbReference type="CDD" id="cd02557">
    <property type="entry name" value="PseudoU_synth_ScRIB2"/>
    <property type="match status" value="1"/>
</dbReference>
<evidence type="ECO:0000313" key="7">
    <source>
        <dbReference type="EMBL" id="KGR08606.1"/>
    </source>
</evidence>
<dbReference type="Gene3D" id="3.30.2350.10">
    <property type="entry name" value="Pseudouridine synthase"/>
    <property type="match status" value="1"/>
</dbReference>
<comment type="caution">
    <text evidence="7">The sequence shown here is derived from an EMBL/GenBank/DDBJ whole genome shotgun (WGS) entry which is preliminary data.</text>
</comment>
<dbReference type="SUPFAM" id="SSF53927">
    <property type="entry name" value="Cytidine deaminase-like"/>
    <property type="match status" value="1"/>
</dbReference>
<keyword evidence="1" id="KW-0413">Isomerase</keyword>
<sequence length="589" mass="66990">MPIYKSGWVSPLKALETLSLTLSRGMKRAASPRAEQPPHSKKVVDAKGFRVRQQNIDKHKITSESTATQKSIHEEETEGANYVIEGRLRRVTPYFYTYLTYCKLRWQDRKLIDVFIDEFRDRTPDAYRKAVEEGLVKVNSQVANLETILRNGDLISHRSYRREPPVSSRDIKIVFEDDDLLVIDKPGGIPVHPTGRYRYNTVTKIFEHEKGKIVHPCNRLDRLTSGLMFLGKSSKGANNMMSQIRDRNVTKEYIARVKGEFPLDRIIVDKPLSTKSPKLTLNVVDMEDGKDAKTEFQRVSYDPITNTSVVKCHPLTGRTHQIRVHLQFLGYPIANDPIYSSEFVWGKNLGENGEADLDQVMERLDLIGKSRAATSWIHPEGDGEVALDEICPITGLPLYSDPGSNDLDLWLHAYKYEADDKSWSYKTEYPEWALEPSRKFMKMAIEEAEKCGETQTQFNVGCVLVHNGQVISTGHSRELPGNTHAEQCALEKYFSKNGGEREVPAGTEIFTSMEPCSLRLSGNLPCVDRILQTKNIKTCFVGVLEPDIFVKNNSSYKKLLDHGVEYIHIPGYEETCLEIAKRGHEHIQE</sequence>
<dbReference type="Gene3D" id="3.40.140.10">
    <property type="entry name" value="Cytidine Deaminase, domain 2"/>
    <property type="match status" value="1"/>
</dbReference>
<dbReference type="AlphaFoldDB" id="A0AB34PPE4"/>
<dbReference type="PANTHER" id="PTHR21600:SF40">
    <property type="entry name" value="PSEUDOURIDYLATE SYNTHASE RPUSD2"/>
    <property type="match status" value="1"/>
</dbReference>
<dbReference type="Pfam" id="PF18785">
    <property type="entry name" value="Inv-AAD"/>
    <property type="match status" value="1"/>
</dbReference>
<proteinExistence type="predicted"/>
<dbReference type="GO" id="GO:0000455">
    <property type="term" value="P:enzyme-directed rRNA pseudouridine synthesis"/>
    <property type="evidence" value="ECO:0007669"/>
    <property type="project" value="TreeGrafter"/>
</dbReference>
<dbReference type="PROSITE" id="PS51747">
    <property type="entry name" value="CYT_DCMP_DEAMINASES_2"/>
    <property type="match status" value="1"/>
</dbReference>
<evidence type="ECO:0000313" key="8">
    <source>
        <dbReference type="Proteomes" id="UP000030161"/>
    </source>
</evidence>
<feature type="active site" evidence="4">
    <location>
        <position position="221"/>
    </location>
</feature>
<dbReference type="InterPro" id="IPR006224">
    <property type="entry name" value="PsdUridine_synth_RluA-like_CS"/>
</dbReference>
<dbReference type="InterPro" id="IPR050188">
    <property type="entry name" value="RluA_PseudoU_synthase"/>
</dbReference>
<dbReference type="InterPro" id="IPR006145">
    <property type="entry name" value="PsdUridine_synth_RsuA/RluA"/>
</dbReference>
<dbReference type="InterPro" id="IPR006225">
    <property type="entry name" value="PsdUridine_synth_RluC/D"/>
</dbReference>
<dbReference type="InterPro" id="IPR016193">
    <property type="entry name" value="Cytidine_deaminase-like"/>
</dbReference>
<dbReference type="SUPFAM" id="SSF55120">
    <property type="entry name" value="Pseudouridine synthase"/>
    <property type="match status" value="1"/>
</dbReference>
<dbReference type="PROSITE" id="PS50889">
    <property type="entry name" value="S4"/>
    <property type="match status" value="1"/>
</dbReference>
<dbReference type="EMBL" id="AJIX01000028">
    <property type="protein sequence ID" value="KGR08606.1"/>
    <property type="molecule type" value="Genomic_DNA"/>
</dbReference>
<dbReference type="GO" id="GO:0003723">
    <property type="term" value="F:RNA binding"/>
    <property type="evidence" value="ECO:0007669"/>
    <property type="project" value="UniProtKB-KW"/>
</dbReference>
<name>A0AB34PPE4_CANAX</name>
<dbReference type="GO" id="GO:0019239">
    <property type="term" value="F:deaminase activity"/>
    <property type="evidence" value="ECO:0007669"/>
    <property type="project" value="UniProtKB-ARBA"/>
</dbReference>
<gene>
    <name evidence="7" type="ORF">MG3_04165</name>
</gene>
<dbReference type="PANTHER" id="PTHR21600">
    <property type="entry name" value="MITOCHONDRIAL RNA PSEUDOURIDINE SYNTHASE"/>
    <property type="match status" value="1"/>
</dbReference>
<organism evidence="7 8">
    <name type="scientific">Candida albicans P78048</name>
    <dbReference type="NCBI Taxonomy" id="1094989"/>
    <lineage>
        <taxon>Eukaryota</taxon>
        <taxon>Fungi</taxon>
        <taxon>Dikarya</taxon>
        <taxon>Ascomycota</taxon>
        <taxon>Saccharomycotina</taxon>
        <taxon>Pichiomycetes</taxon>
        <taxon>Debaryomycetaceae</taxon>
        <taxon>Candida/Lodderomyces clade</taxon>
        <taxon>Candida</taxon>
    </lineage>
</organism>
<protein>
    <recommendedName>
        <fullName evidence="3">tRNA pseudouridine(32) synthase</fullName>
        <ecNumber evidence="3">5.4.99.28</ecNumber>
    </recommendedName>
</protein>
<comment type="catalytic activity">
    <reaction evidence="2">
        <text>uridine(32) in tRNA = pseudouridine(32) in tRNA</text>
        <dbReference type="Rhea" id="RHEA:42544"/>
        <dbReference type="Rhea" id="RHEA-COMP:10107"/>
        <dbReference type="Rhea" id="RHEA-COMP:10108"/>
        <dbReference type="ChEBI" id="CHEBI:65314"/>
        <dbReference type="ChEBI" id="CHEBI:65315"/>
        <dbReference type="EC" id="5.4.99.28"/>
    </reaction>
</comment>
<evidence type="ECO:0000256" key="1">
    <source>
        <dbReference type="ARBA" id="ARBA00023235"/>
    </source>
</evidence>
<dbReference type="Pfam" id="PF00849">
    <property type="entry name" value="PseudoU_synth_2"/>
    <property type="match status" value="1"/>
</dbReference>
<dbReference type="FunFam" id="3.40.140.10:FF:000061">
    <property type="entry name" value="DRAP deaminase"/>
    <property type="match status" value="1"/>
</dbReference>
<evidence type="ECO:0000256" key="3">
    <source>
        <dbReference type="ARBA" id="ARBA00038944"/>
    </source>
</evidence>
<accession>A0AB34PPE4</accession>
<keyword evidence="5" id="KW-0694">RNA-binding</keyword>
<evidence type="ECO:0000259" key="6">
    <source>
        <dbReference type="PROSITE" id="PS51747"/>
    </source>
</evidence>
<evidence type="ECO:0000256" key="4">
    <source>
        <dbReference type="PIRSR" id="PIRSR606225-1"/>
    </source>
</evidence>
<dbReference type="GO" id="GO:0160151">
    <property type="term" value="F:tRNA pseudouridine(32) synthase activity"/>
    <property type="evidence" value="ECO:0007669"/>
    <property type="project" value="UniProtKB-EC"/>
</dbReference>
<reference evidence="7 8" key="1">
    <citation type="submission" date="2013-12" db="EMBL/GenBank/DDBJ databases">
        <title>The Genome Sequence of Candida albicans P78048.</title>
        <authorList>
            <consortium name="The Broad Institute Genome Sequencing Platform"/>
            <consortium name="The Broad Institute Genome Sequencing Center for Infectious Disease"/>
            <person name="Cuomo C."/>
            <person name="Bennett R."/>
            <person name="Hirakawa M."/>
            <person name="Noverr M."/>
            <person name="Mitchell A."/>
            <person name="Young S.K."/>
            <person name="Zeng Q."/>
            <person name="Gargeya S."/>
            <person name="Fitzgerald M."/>
            <person name="Abouelleil A."/>
            <person name="Alvarado L."/>
            <person name="Berlin A.M."/>
            <person name="Chapman S.B."/>
            <person name="Dewar J."/>
            <person name="Goldberg J."/>
            <person name="Griggs A."/>
            <person name="Gujja S."/>
            <person name="Hansen M."/>
            <person name="Howarth C."/>
            <person name="Imamovic A."/>
            <person name="Larimer J."/>
            <person name="McCowan C."/>
            <person name="Murphy C."/>
            <person name="Pearson M."/>
            <person name="Priest M."/>
            <person name="Roberts A."/>
            <person name="Saif S."/>
            <person name="Shea T."/>
            <person name="Sykes S."/>
            <person name="Wortman J."/>
            <person name="Nusbaum C."/>
            <person name="Birren B."/>
        </authorList>
    </citation>
    <scope>NUCLEOTIDE SEQUENCE [LARGE SCALE GENOMIC DNA]</scope>
    <source>
        <strain evidence="7 8">P78048</strain>
    </source>
</reference>
<dbReference type="NCBIfam" id="TIGR00005">
    <property type="entry name" value="rluA_subfam"/>
    <property type="match status" value="1"/>
</dbReference>
<dbReference type="GO" id="GO:0016814">
    <property type="term" value="F:hydrolase activity, acting on carbon-nitrogen (but not peptide) bonds, in cyclic amidines"/>
    <property type="evidence" value="ECO:0007669"/>
    <property type="project" value="UniProtKB-ARBA"/>
</dbReference>